<evidence type="ECO:0000256" key="4">
    <source>
        <dbReference type="ARBA" id="ARBA00022448"/>
    </source>
</evidence>
<dbReference type="Gene3D" id="1.20.58.1970">
    <property type="match status" value="1"/>
</dbReference>
<evidence type="ECO:0000256" key="3">
    <source>
        <dbReference type="ARBA" id="ARBA00020975"/>
    </source>
</evidence>
<sequence length="753" mass="85257">MSMDSLDSSRSPTPQPHAQPFRRKDPRSLTSLPEILSCLATLQSEEAAQASSLAELLNAREPILASLNRIHSLISHVDVLLQDASLLSEKVTSTAKTAERVGGRVRSLDDEMGRVREAGDRVGQVMELKSSLTNLQLSIDSQDWEAAARHCARAMSLPLEVISGSFAESAVPTSNSHLPPAQTLREARENLLVIFRRNFEQASCSLDSTATSRFFKLFPAIGWEEEGLEAYASFVVGLVRVKAPASAKTSSPLYYITALTVLFESIAMIVDQHQPVVEKYYGPGKMRNVVKRLLYECDRVVKGIIEGWEEERQMKRKLSEIENNPPITMFSPMNNRRPPAPIKPDEAVVDPREIDRVLSELVGMVGRWSLFRKFLTESLFDSDPENDKTELTNFDTNYIDSTESSRLFDCLTITYYTPLEVWYTRTIIDKAHRLSTTDVSQAPPTTTTPDDVFYILKVVISRLLATGSPRGVESTFDQLREVMEYDYIGVVKKKLDDVYRNVGSSVPTSRVDKSERDNRVAFIVGPSQVILNDLDISSSHLERLMQELSRSSTIGQHFLEDTHSLIKNQLATFSSLVTKLRSTLRLGIEQMFNQLMRPKLRNLIPDIYKDASYLLDEDSYSAAEYHDAVRKRFIKAWQSLVDGYKETFTESNYRLFFGLTLDVVLRPWEKYILTLKFTELGAIRFDRDLRSITTYLASQTAFGDAREKFVRLQQISTLLNLDSDEDVDEFYNSSGITWKLSSTEARTITALKL</sequence>
<dbReference type="OrthoDB" id="47059at2759"/>
<feature type="region of interest" description="Disordered" evidence="9">
    <location>
        <begin position="1"/>
        <end position="27"/>
    </location>
</feature>
<evidence type="ECO:0000259" key="10">
    <source>
        <dbReference type="SMART" id="SM00762"/>
    </source>
</evidence>
<accession>A0A9P7K3V9</accession>
<dbReference type="Proteomes" id="UP000717328">
    <property type="component" value="Unassembled WGS sequence"/>
</dbReference>
<gene>
    <name evidence="11" type="ORF">H0H81_010896</name>
</gene>
<comment type="subcellular location">
    <subcellularLocation>
        <location evidence="1">Golgi apparatus membrane</location>
        <topology evidence="1">Peripheral membrane protein</topology>
    </subcellularLocation>
</comment>
<proteinExistence type="inferred from homology"/>
<evidence type="ECO:0000313" key="12">
    <source>
        <dbReference type="Proteomes" id="UP000717328"/>
    </source>
</evidence>
<comment type="similarity">
    <text evidence="2">Belongs to the COG4 family.</text>
</comment>
<keyword evidence="4" id="KW-0813">Transport</keyword>
<evidence type="ECO:0000256" key="9">
    <source>
        <dbReference type="SAM" id="MobiDB-lite"/>
    </source>
</evidence>
<dbReference type="PANTHER" id="PTHR24016">
    <property type="entry name" value="CONSERVED OLIGOMERIC GOLGI COMPLEX SUBUNIT 4"/>
    <property type="match status" value="1"/>
</dbReference>
<feature type="domain" description="COG4 transport protein middle alpha-helical bundle" evidence="10">
    <location>
        <begin position="184"/>
        <end position="496"/>
    </location>
</feature>
<evidence type="ECO:0000256" key="1">
    <source>
        <dbReference type="ARBA" id="ARBA00004395"/>
    </source>
</evidence>
<dbReference type="PANTHER" id="PTHR24016:SF0">
    <property type="entry name" value="CONSERVED OLIGOMERIC GOLGI COMPLEX SUBUNIT 4"/>
    <property type="match status" value="1"/>
</dbReference>
<dbReference type="GO" id="GO:0000139">
    <property type="term" value="C:Golgi membrane"/>
    <property type="evidence" value="ECO:0007669"/>
    <property type="project" value="UniProtKB-SubCell"/>
</dbReference>
<dbReference type="InterPro" id="IPR048682">
    <property type="entry name" value="COG4"/>
</dbReference>
<dbReference type="Gene3D" id="1.10.287.1060">
    <property type="entry name" value="ESAT-6-like"/>
    <property type="match status" value="1"/>
</dbReference>
<keyword evidence="5" id="KW-0653">Protein transport</keyword>
<dbReference type="Pfam" id="PF20663">
    <property type="entry name" value="COG4_N"/>
    <property type="match status" value="1"/>
</dbReference>
<evidence type="ECO:0000256" key="5">
    <source>
        <dbReference type="ARBA" id="ARBA00022927"/>
    </source>
</evidence>
<evidence type="ECO:0000256" key="6">
    <source>
        <dbReference type="ARBA" id="ARBA00023034"/>
    </source>
</evidence>
<dbReference type="Pfam" id="PF20662">
    <property type="entry name" value="COG4_C"/>
    <property type="match status" value="1"/>
</dbReference>
<dbReference type="Pfam" id="PF08318">
    <property type="entry name" value="COG4_m"/>
    <property type="match status" value="1"/>
</dbReference>
<dbReference type="InterPro" id="IPR048684">
    <property type="entry name" value="COG4_C"/>
</dbReference>
<dbReference type="AlphaFoldDB" id="A0A9P7K3V9"/>
<dbReference type="GO" id="GO:0015031">
    <property type="term" value="P:protein transport"/>
    <property type="evidence" value="ECO:0007669"/>
    <property type="project" value="UniProtKB-KW"/>
</dbReference>
<evidence type="ECO:0000256" key="2">
    <source>
        <dbReference type="ARBA" id="ARBA00009215"/>
    </source>
</evidence>
<name>A0A9P7K3V9_9AGAR</name>
<keyword evidence="6" id="KW-0333">Golgi apparatus</keyword>
<organism evidence="11 12">
    <name type="scientific">Sphagnurus paluster</name>
    <dbReference type="NCBI Taxonomy" id="117069"/>
    <lineage>
        <taxon>Eukaryota</taxon>
        <taxon>Fungi</taxon>
        <taxon>Dikarya</taxon>
        <taxon>Basidiomycota</taxon>
        <taxon>Agaricomycotina</taxon>
        <taxon>Agaricomycetes</taxon>
        <taxon>Agaricomycetidae</taxon>
        <taxon>Agaricales</taxon>
        <taxon>Tricholomatineae</taxon>
        <taxon>Lyophyllaceae</taxon>
        <taxon>Sphagnurus</taxon>
    </lineage>
</organism>
<evidence type="ECO:0000256" key="7">
    <source>
        <dbReference type="ARBA" id="ARBA00023136"/>
    </source>
</evidence>
<dbReference type="EMBL" id="JABCKI010006067">
    <property type="protein sequence ID" value="KAG5635549.1"/>
    <property type="molecule type" value="Genomic_DNA"/>
</dbReference>
<evidence type="ECO:0000313" key="11">
    <source>
        <dbReference type="EMBL" id="KAG5635549.1"/>
    </source>
</evidence>
<keyword evidence="7" id="KW-0472">Membrane</keyword>
<feature type="compositionally biased region" description="Polar residues" evidence="9">
    <location>
        <begin position="1"/>
        <end position="12"/>
    </location>
</feature>
<dbReference type="InterPro" id="IPR013167">
    <property type="entry name" value="COG4_M"/>
</dbReference>
<feature type="region of interest" description="Disordered" evidence="9">
    <location>
        <begin position="327"/>
        <end position="346"/>
    </location>
</feature>
<dbReference type="InterPro" id="IPR048680">
    <property type="entry name" value="COG4_N"/>
</dbReference>
<dbReference type="SMART" id="SM00762">
    <property type="entry name" value="Cog4"/>
    <property type="match status" value="1"/>
</dbReference>
<reference evidence="11" key="2">
    <citation type="submission" date="2021-10" db="EMBL/GenBank/DDBJ databases">
        <title>Phylogenomics reveals ancestral predisposition of the termite-cultivated fungus Termitomyces towards a domesticated lifestyle.</title>
        <authorList>
            <person name="Auxier B."/>
            <person name="Grum-Grzhimaylo A."/>
            <person name="Cardenas M.E."/>
            <person name="Lodge J.D."/>
            <person name="Laessoe T."/>
            <person name="Pedersen O."/>
            <person name="Smith M.E."/>
            <person name="Kuyper T.W."/>
            <person name="Franco-Molano E.A."/>
            <person name="Baroni T.J."/>
            <person name="Aanen D.K."/>
        </authorList>
    </citation>
    <scope>NUCLEOTIDE SEQUENCE</scope>
    <source>
        <strain evidence="11">D49</strain>
    </source>
</reference>
<evidence type="ECO:0000256" key="8">
    <source>
        <dbReference type="ARBA" id="ARBA00031340"/>
    </source>
</evidence>
<reference evidence="11" key="1">
    <citation type="submission" date="2021-02" db="EMBL/GenBank/DDBJ databases">
        <authorList>
            <person name="Nieuwenhuis M."/>
            <person name="Van De Peppel L.J.J."/>
        </authorList>
    </citation>
    <scope>NUCLEOTIDE SEQUENCE</scope>
    <source>
        <strain evidence="11">D49</strain>
    </source>
</reference>
<keyword evidence="12" id="KW-1185">Reference proteome</keyword>
<comment type="caution">
    <text evidence="11">The sequence shown here is derived from an EMBL/GenBank/DDBJ whole genome shotgun (WGS) entry which is preliminary data.</text>
</comment>
<protein>
    <recommendedName>
        <fullName evidence="3">Conserved oligomeric Golgi complex subunit 4</fullName>
    </recommendedName>
    <alternativeName>
        <fullName evidence="8">Component of oligomeric Golgi complex 4</fullName>
    </alternativeName>
</protein>